<dbReference type="SUPFAM" id="SSF117916">
    <property type="entry name" value="Fe-S cluster assembly (FSCA) domain-like"/>
    <property type="match status" value="1"/>
</dbReference>
<sequence length="88" mass="10033">MMDLSNFNHSHGHTPEESMRGLIEQLDAYIAQYHGGRVEFCSFDGKVLRVRMGGACEECPLQPSTLKGWVEGTIRQFFPDIERVENCE</sequence>
<evidence type="ECO:0000313" key="4">
    <source>
        <dbReference type="Proteomes" id="UP000256388"/>
    </source>
</evidence>
<dbReference type="AlphaFoldDB" id="A0A3E0A2N7"/>
<feature type="domain" description="NIF system FeS cluster assembly NifU C-terminal" evidence="2">
    <location>
        <begin position="24"/>
        <end position="85"/>
    </location>
</feature>
<evidence type="ECO:0000256" key="1">
    <source>
        <dbReference type="ARBA" id="ARBA00049958"/>
    </source>
</evidence>
<reference evidence="3 4" key="1">
    <citation type="submission" date="2018-08" db="EMBL/GenBank/DDBJ databases">
        <title>Genomic Encyclopedia of Type Strains, Phase IV (KMG-IV): sequencing the most valuable type-strain genomes for metagenomic binning, comparative biology and taxonomic classification.</title>
        <authorList>
            <person name="Goeker M."/>
        </authorList>
    </citation>
    <scope>NUCLEOTIDE SEQUENCE [LARGE SCALE GENOMIC DNA]</scope>
    <source>
        <strain evidence="3 4">DSM 23923</strain>
    </source>
</reference>
<accession>A0A3E0A2N7</accession>
<dbReference type="InterPro" id="IPR001075">
    <property type="entry name" value="NIF_FeS_clus_asmbl_NifU_C"/>
</dbReference>
<dbReference type="Proteomes" id="UP000256388">
    <property type="component" value="Unassembled WGS sequence"/>
</dbReference>
<keyword evidence="4" id="KW-1185">Reference proteome</keyword>
<dbReference type="InterPro" id="IPR034904">
    <property type="entry name" value="FSCA_dom_sf"/>
</dbReference>
<organism evidence="3 4">
    <name type="scientific">Pelolinea submarina</name>
    <dbReference type="NCBI Taxonomy" id="913107"/>
    <lineage>
        <taxon>Bacteria</taxon>
        <taxon>Bacillati</taxon>
        <taxon>Chloroflexota</taxon>
        <taxon>Anaerolineae</taxon>
        <taxon>Anaerolineales</taxon>
        <taxon>Anaerolineaceae</taxon>
        <taxon>Pelolinea</taxon>
    </lineage>
</organism>
<dbReference type="OrthoDB" id="9796965at2"/>
<proteinExistence type="predicted"/>
<evidence type="ECO:0000259" key="2">
    <source>
        <dbReference type="Pfam" id="PF01106"/>
    </source>
</evidence>
<gene>
    <name evidence="3" type="ORF">DFR64_2984</name>
</gene>
<dbReference type="GO" id="GO:0005506">
    <property type="term" value="F:iron ion binding"/>
    <property type="evidence" value="ECO:0007669"/>
    <property type="project" value="InterPro"/>
</dbReference>
<dbReference type="EMBL" id="QUMS01000006">
    <property type="protein sequence ID" value="REG04637.1"/>
    <property type="molecule type" value="Genomic_DNA"/>
</dbReference>
<evidence type="ECO:0000313" key="3">
    <source>
        <dbReference type="EMBL" id="REG04637.1"/>
    </source>
</evidence>
<dbReference type="RefSeq" id="WP_116226233.1">
    <property type="nucleotide sequence ID" value="NZ_AP018437.1"/>
</dbReference>
<dbReference type="GO" id="GO:0051536">
    <property type="term" value="F:iron-sulfur cluster binding"/>
    <property type="evidence" value="ECO:0007669"/>
    <property type="project" value="InterPro"/>
</dbReference>
<dbReference type="Gene3D" id="3.30.300.130">
    <property type="entry name" value="Fe-S cluster assembly (FSCA)"/>
    <property type="match status" value="1"/>
</dbReference>
<comment type="caution">
    <text evidence="3">The sequence shown here is derived from an EMBL/GenBank/DDBJ whole genome shotgun (WGS) entry which is preliminary data.</text>
</comment>
<name>A0A3E0A2N7_9CHLR</name>
<protein>
    <submittedName>
        <fullName evidence="3">Modular FeS cluster scaffolding protein NifU</fullName>
    </submittedName>
</protein>
<comment type="function">
    <text evidence="1">May be involved in the formation or repair of [Fe-S] clusters present in iron-sulfur proteins.</text>
</comment>
<dbReference type="GO" id="GO:0016226">
    <property type="term" value="P:iron-sulfur cluster assembly"/>
    <property type="evidence" value="ECO:0007669"/>
    <property type="project" value="InterPro"/>
</dbReference>
<dbReference type="Pfam" id="PF01106">
    <property type="entry name" value="NifU"/>
    <property type="match status" value="1"/>
</dbReference>